<sequence length="55" mass="6131">MANVDETSERMHRRKLRVYAGLRLPSLSIWARGRDVGKPQANDNALPESVQIGAV</sequence>
<evidence type="ECO:0000313" key="3">
    <source>
        <dbReference type="Proteomes" id="UP001164743"/>
    </source>
</evidence>
<name>A0ABY7CM25_9BASI</name>
<gene>
    <name evidence="2" type="ORF">PtA15_6A841</name>
</gene>
<protein>
    <submittedName>
        <fullName evidence="2">Uncharacterized protein</fullName>
    </submittedName>
</protein>
<proteinExistence type="predicted"/>
<dbReference type="GeneID" id="77811483"/>
<evidence type="ECO:0000313" key="2">
    <source>
        <dbReference type="EMBL" id="WAQ86209.1"/>
    </source>
</evidence>
<reference evidence="2" key="1">
    <citation type="submission" date="2022-10" db="EMBL/GenBank/DDBJ databases">
        <title>Puccinia triticina Genome sequencing and assembly.</title>
        <authorList>
            <person name="Li C."/>
        </authorList>
    </citation>
    <scope>NUCLEOTIDE SEQUENCE</scope>
    <source>
        <strain evidence="2">Pt15</strain>
    </source>
</reference>
<dbReference type="RefSeq" id="XP_053021764.1">
    <property type="nucleotide sequence ID" value="XM_053170588.1"/>
</dbReference>
<keyword evidence="3" id="KW-1185">Reference proteome</keyword>
<organism evidence="2 3">
    <name type="scientific">Puccinia triticina</name>
    <dbReference type="NCBI Taxonomy" id="208348"/>
    <lineage>
        <taxon>Eukaryota</taxon>
        <taxon>Fungi</taxon>
        <taxon>Dikarya</taxon>
        <taxon>Basidiomycota</taxon>
        <taxon>Pucciniomycotina</taxon>
        <taxon>Pucciniomycetes</taxon>
        <taxon>Pucciniales</taxon>
        <taxon>Pucciniaceae</taxon>
        <taxon>Puccinia</taxon>
    </lineage>
</organism>
<dbReference type="EMBL" id="CP110426">
    <property type="protein sequence ID" value="WAQ86209.1"/>
    <property type="molecule type" value="Genomic_DNA"/>
</dbReference>
<feature type="region of interest" description="Disordered" evidence="1">
    <location>
        <begin position="35"/>
        <end position="55"/>
    </location>
</feature>
<dbReference type="Proteomes" id="UP001164743">
    <property type="component" value="Chromosome 6A"/>
</dbReference>
<accession>A0ABY7CM25</accession>
<evidence type="ECO:0000256" key="1">
    <source>
        <dbReference type="SAM" id="MobiDB-lite"/>
    </source>
</evidence>